<dbReference type="PROSITE" id="PS50263">
    <property type="entry name" value="CN_HYDROLASE"/>
    <property type="match status" value="1"/>
</dbReference>
<dbReference type="RefSeq" id="WP_022922937.1">
    <property type="nucleotide sequence ID" value="NZ_BMLB01000001.1"/>
</dbReference>
<gene>
    <name evidence="3" type="ORF">GCM10011509_05930</name>
</gene>
<dbReference type="GO" id="GO:0016787">
    <property type="term" value="F:hydrolase activity"/>
    <property type="evidence" value="ECO:0007669"/>
    <property type="project" value="UniProtKB-KW"/>
</dbReference>
<dbReference type="InterPro" id="IPR001110">
    <property type="entry name" value="UPF0012_CS"/>
</dbReference>
<dbReference type="SUPFAM" id="SSF56317">
    <property type="entry name" value="Carbon-nitrogen hydrolase"/>
    <property type="match status" value="1"/>
</dbReference>
<dbReference type="Pfam" id="PF00795">
    <property type="entry name" value="CN_hydrolase"/>
    <property type="match status" value="1"/>
</dbReference>
<keyword evidence="3" id="KW-0378">Hydrolase</keyword>
<evidence type="ECO:0000256" key="1">
    <source>
        <dbReference type="ARBA" id="ARBA00010613"/>
    </source>
</evidence>
<evidence type="ECO:0000259" key="2">
    <source>
        <dbReference type="PROSITE" id="PS50263"/>
    </source>
</evidence>
<organism evidence="3 4">
    <name type="scientific">Ornithinimicrobium pekingense</name>
    <dbReference type="NCBI Taxonomy" id="384677"/>
    <lineage>
        <taxon>Bacteria</taxon>
        <taxon>Bacillati</taxon>
        <taxon>Actinomycetota</taxon>
        <taxon>Actinomycetes</taxon>
        <taxon>Micrococcales</taxon>
        <taxon>Ornithinimicrobiaceae</taxon>
        <taxon>Ornithinimicrobium</taxon>
    </lineage>
</organism>
<dbReference type="InterPro" id="IPR003010">
    <property type="entry name" value="C-N_Hydrolase"/>
</dbReference>
<keyword evidence="4" id="KW-1185">Reference proteome</keyword>
<dbReference type="PANTHER" id="PTHR23088">
    <property type="entry name" value="NITRILASE-RELATED"/>
    <property type="match status" value="1"/>
</dbReference>
<reference evidence="4" key="1">
    <citation type="journal article" date="2019" name="Int. J. Syst. Evol. Microbiol.">
        <title>The Global Catalogue of Microorganisms (GCM) 10K type strain sequencing project: providing services to taxonomists for standard genome sequencing and annotation.</title>
        <authorList>
            <consortium name="The Broad Institute Genomics Platform"/>
            <consortium name="The Broad Institute Genome Sequencing Center for Infectious Disease"/>
            <person name="Wu L."/>
            <person name="Ma J."/>
        </authorList>
    </citation>
    <scope>NUCLEOTIDE SEQUENCE [LARGE SCALE GENOMIC DNA]</scope>
    <source>
        <strain evidence="4">CGMCC 1.5362</strain>
    </source>
</reference>
<protein>
    <submittedName>
        <fullName evidence="3">Hydrolase</fullName>
    </submittedName>
</protein>
<dbReference type="PROSITE" id="PS01227">
    <property type="entry name" value="UPF0012"/>
    <property type="match status" value="1"/>
</dbReference>
<dbReference type="Gene3D" id="3.60.110.10">
    <property type="entry name" value="Carbon-nitrogen hydrolase"/>
    <property type="match status" value="1"/>
</dbReference>
<accession>A0ABQ2F7P1</accession>
<dbReference type="InterPro" id="IPR036526">
    <property type="entry name" value="C-N_Hydrolase_sf"/>
</dbReference>
<comment type="similarity">
    <text evidence="1">Belongs to the carbon-nitrogen hydrolase superfamily. NIT1/NIT2 family.</text>
</comment>
<name>A0ABQ2F7P1_9MICO</name>
<comment type="caution">
    <text evidence="3">The sequence shown here is derived from an EMBL/GenBank/DDBJ whole genome shotgun (WGS) entry which is preliminary data.</text>
</comment>
<proteinExistence type="inferred from homology"/>
<dbReference type="PANTHER" id="PTHR23088:SF27">
    <property type="entry name" value="DEAMINATED GLUTATHIONE AMIDASE"/>
    <property type="match status" value="1"/>
</dbReference>
<evidence type="ECO:0000313" key="3">
    <source>
        <dbReference type="EMBL" id="GGK60403.1"/>
    </source>
</evidence>
<dbReference type="EMBL" id="BMLB01000001">
    <property type="protein sequence ID" value="GGK60403.1"/>
    <property type="molecule type" value="Genomic_DNA"/>
</dbReference>
<feature type="domain" description="CN hydrolase" evidence="2">
    <location>
        <begin position="1"/>
        <end position="237"/>
    </location>
</feature>
<dbReference type="CDD" id="cd07581">
    <property type="entry name" value="nitrilase_3"/>
    <property type="match status" value="1"/>
</dbReference>
<dbReference type="Proteomes" id="UP000662111">
    <property type="component" value="Unassembled WGS sequence"/>
</dbReference>
<evidence type="ECO:0000313" key="4">
    <source>
        <dbReference type="Proteomes" id="UP000662111"/>
    </source>
</evidence>
<sequence>MRIAVGQLRVARDPQENLKRIEDLTVQAAGARARLLLLPEGLISRDAQDPDATRAGAQDPDGPFVSELLEISRRHGMALAGTVHLKHGDKVVNAFLVADRGALAARYDKLHLYDAFNDKESDKVTAGDDYPPVVEIDGVRLGLVTCYDLRFPEHSRHLALNGAQVLLVSAAWVRGSLKEHHWMTLCTARALDNTAYVVASGEISERNVGLSCVVDPMGRVISAAAETEDLIVADLEPQRVADVRAKLPVLANARFAPPTLQPYPTSTPNEKE</sequence>